<name>A0A0F8YT07_9ZZZZ</name>
<dbReference type="AlphaFoldDB" id="A0A0F8YT07"/>
<protein>
    <recommendedName>
        <fullName evidence="2">DUF4276 family protein</fullName>
    </recommendedName>
</protein>
<sequence>MNKLAIFVEGQTEQAFVRTLLEEIAGTKNIHIEERTGQV</sequence>
<accession>A0A0F8YT07</accession>
<gene>
    <name evidence="1" type="ORF">LCGC14_2859110</name>
</gene>
<evidence type="ECO:0008006" key="2">
    <source>
        <dbReference type="Google" id="ProtNLM"/>
    </source>
</evidence>
<dbReference type="EMBL" id="LAZR01055210">
    <property type="protein sequence ID" value="KKK76890.1"/>
    <property type="molecule type" value="Genomic_DNA"/>
</dbReference>
<reference evidence="1" key="1">
    <citation type="journal article" date="2015" name="Nature">
        <title>Complex archaea that bridge the gap between prokaryotes and eukaryotes.</title>
        <authorList>
            <person name="Spang A."/>
            <person name="Saw J.H."/>
            <person name="Jorgensen S.L."/>
            <person name="Zaremba-Niedzwiedzka K."/>
            <person name="Martijn J."/>
            <person name="Lind A.E."/>
            <person name="van Eijk R."/>
            <person name="Schleper C."/>
            <person name="Guy L."/>
            <person name="Ettema T.J."/>
        </authorList>
    </citation>
    <scope>NUCLEOTIDE SEQUENCE</scope>
</reference>
<comment type="caution">
    <text evidence="1">The sequence shown here is derived from an EMBL/GenBank/DDBJ whole genome shotgun (WGS) entry which is preliminary data.</text>
</comment>
<proteinExistence type="predicted"/>
<organism evidence="1">
    <name type="scientific">marine sediment metagenome</name>
    <dbReference type="NCBI Taxonomy" id="412755"/>
    <lineage>
        <taxon>unclassified sequences</taxon>
        <taxon>metagenomes</taxon>
        <taxon>ecological metagenomes</taxon>
    </lineage>
</organism>
<evidence type="ECO:0000313" key="1">
    <source>
        <dbReference type="EMBL" id="KKK76890.1"/>
    </source>
</evidence>